<organism evidence="2 3">
    <name type="scientific">Durusdinium trenchii</name>
    <dbReference type="NCBI Taxonomy" id="1381693"/>
    <lineage>
        <taxon>Eukaryota</taxon>
        <taxon>Sar</taxon>
        <taxon>Alveolata</taxon>
        <taxon>Dinophyceae</taxon>
        <taxon>Suessiales</taxon>
        <taxon>Symbiodiniaceae</taxon>
        <taxon>Durusdinium</taxon>
    </lineage>
</organism>
<accession>A0ABP0KS52</accession>
<evidence type="ECO:0000313" key="2">
    <source>
        <dbReference type="EMBL" id="CAK9029716.1"/>
    </source>
</evidence>
<dbReference type="EMBL" id="CAXAMM010012780">
    <property type="protein sequence ID" value="CAK9029716.1"/>
    <property type="molecule type" value="Genomic_DNA"/>
</dbReference>
<gene>
    <name evidence="2" type="ORF">SCF082_LOCUS18913</name>
</gene>
<feature type="region of interest" description="Disordered" evidence="1">
    <location>
        <begin position="939"/>
        <end position="961"/>
    </location>
</feature>
<feature type="region of interest" description="Disordered" evidence="1">
    <location>
        <begin position="976"/>
        <end position="1028"/>
    </location>
</feature>
<sequence>MMLCSEELKICSQEARICSKWQLDDETQCEFQQLLMDQELPMMRLLGGGAGSMPGGGCSHAAGWLRKGGPLVILSSCAMDPRLISGFVMLLRHCSWLTQTPSSFPHWGAGRYVCNVTKQRTAWAQMQVQSRTALKKKNILAHADRKEHEEALLTLQAQWEQRPQPQQRQEIEGAVSGIEGVPRLDRFMIAAEVVADHGSYLSYERRVEGLSVGSALECGGKGNSAECRKIVACLEGPLRRANAQAMQKATRSSIAMDKSGDITLLISRMLLPEGIFDCVLGLELDAGHQVADLKNATRAILQRSACFSEKPRREGSVYRSEDDELDKSEEILRSFCATVSCAVADGGPVEQRALFDMSRLGRSLTAVPDVMFSNLCLIDRDRPHRHRSVLRGTWSAMQEKVTTFLEALVTGPRTLASLLETNCRYRKLFEESQAEEKGETGLGFAKTIRNLAYAEQRYDSRARPLFRLFTLLPVAIDTLQKLTQSSAPSERESVQVAKDLLEQFSGDSAFTTVINAAVAADAMVIGWGYIRLDDSAAYYSLTGPRAAELLQTMRALLASGGLFLSEADGTLTHAALRAMTGRVVFLGSDASTAACLRWPSPSSPKRREPIRFARESGSRFLFSAAVMVDHSKGPDSNCFAAFNLESDNIHINDRKRLLKALATRFNLDSGEVWKAFIGNGHTTGYMTGLLCRALWHASPAGVCVAASDKPKRPSSKRLVCHEPETISQRAWLRTWQEARKSGSKSTACLHLIEVFLSSMSNSGTVDRFLGLCKLTQLRRGHVDQGGLEAALKVLTQDLGGRRREPLNPKQLLTEAVPRQASAGGGQVRSPASQYCLQSMRLYKLWYGERNCAGRSLEPCANVIGTLKASKPRLSSLRASNPKAEGQQLKQHAASVKAAVEKVNEGGGGVGSGPLGPIHFPKEAPHALSAQSKACCDMAQRKRPGDVKEGDAKRQRSSAAEVCTDTIDKQRHVLKQKEAAKLRERPNEPTPYVDAKGGLMRPEVPPSRQKPKPPPAWPQEPRLHRADDCKRPVPLNLGLRRVLGDEVPDLYLVRNVLESWESPTGLYARIAGGRLVDHTWLDSLAGKGEKGAGTCFYFSSFMRKHHIVLFLTAAFCRQHPDHMRILEHCCSISPTLKVGKSDRKRLEVTTDKMPEKLEFPTKSFRLVGDEPSHADEKPSLTLPALLLKCTRLHVG</sequence>
<proteinExistence type="predicted"/>
<comment type="caution">
    <text evidence="2">The sequence shown here is derived from an EMBL/GenBank/DDBJ whole genome shotgun (WGS) entry which is preliminary data.</text>
</comment>
<protein>
    <submittedName>
        <fullName evidence="2">Uncharacterized protein</fullName>
    </submittedName>
</protein>
<keyword evidence="3" id="KW-1185">Reference proteome</keyword>
<reference evidence="2 3" key="1">
    <citation type="submission" date="2024-02" db="EMBL/GenBank/DDBJ databases">
        <authorList>
            <person name="Chen Y."/>
            <person name="Shah S."/>
            <person name="Dougan E. K."/>
            <person name="Thang M."/>
            <person name="Chan C."/>
        </authorList>
    </citation>
    <scope>NUCLEOTIDE SEQUENCE [LARGE SCALE GENOMIC DNA]</scope>
</reference>
<evidence type="ECO:0000313" key="3">
    <source>
        <dbReference type="Proteomes" id="UP001642464"/>
    </source>
</evidence>
<evidence type="ECO:0000256" key="1">
    <source>
        <dbReference type="SAM" id="MobiDB-lite"/>
    </source>
</evidence>
<name>A0ABP0KS52_9DINO</name>
<feature type="compositionally biased region" description="Basic and acidic residues" evidence="1">
    <location>
        <begin position="939"/>
        <end position="953"/>
    </location>
</feature>
<feature type="compositionally biased region" description="Basic and acidic residues" evidence="1">
    <location>
        <begin position="976"/>
        <end position="986"/>
    </location>
</feature>
<dbReference type="Proteomes" id="UP001642464">
    <property type="component" value="Unassembled WGS sequence"/>
</dbReference>